<keyword evidence="5" id="KW-0804">Transcription</keyword>
<dbReference type="FunFam" id="1.10.720.30:FF:000002">
    <property type="entry name" value="Myocardin related transcription factor A"/>
    <property type="match status" value="1"/>
</dbReference>
<feature type="compositionally biased region" description="Polar residues" evidence="8">
    <location>
        <begin position="516"/>
        <end position="542"/>
    </location>
</feature>
<evidence type="ECO:0000256" key="1">
    <source>
        <dbReference type="ARBA" id="ARBA00004123"/>
    </source>
</evidence>
<dbReference type="SUPFAM" id="SSF68906">
    <property type="entry name" value="SAP domain"/>
    <property type="match status" value="1"/>
</dbReference>
<dbReference type="EMBL" id="VWZP01006690">
    <property type="protein sequence ID" value="NXH45422.1"/>
    <property type="molecule type" value="Genomic_DNA"/>
</dbReference>
<dbReference type="Pfam" id="PF02037">
    <property type="entry name" value="SAP"/>
    <property type="match status" value="1"/>
</dbReference>
<feature type="repeat" description="RPEL" evidence="7">
    <location>
        <begin position="128"/>
        <end position="153"/>
    </location>
</feature>
<comment type="caution">
    <text evidence="10">The sequence shown here is derived from an EMBL/GenBank/DDBJ whole genome shotgun (WGS) entry which is preliminary data.</text>
</comment>
<dbReference type="InterPro" id="IPR043451">
    <property type="entry name" value="Myocardin-like"/>
</dbReference>
<evidence type="ECO:0000256" key="2">
    <source>
        <dbReference type="ARBA" id="ARBA00022737"/>
    </source>
</evidence>
<feature type="region of interest" description="Disordered" evidence="8">
    <location>
        <begin position="746"/>
        <end position="774"/>
    </location>
</feature>
<feature type="non-terminal residue" evidence="10">
    <location>
        <position position="1"/>
    </location>
</feature>
<gene>
    <name evidence="10" type="primary">Mkl2</name>
    <name evidence="10" type="ORF">DICEXI_R12199</name>
</gene>
<feature type="region of interest" description="Disordered" evidence="8">
    <location>
        <begin position="457"/>
        <end position="504"/>
    </location>
</feature>
<comment type="subcellular location">
    <subcellularLocation>
        <location evidence="1">Nucleus</location>
    </subcellularLocation>
</comment>
<sequence length="1078" mass="117690">MIDSSKKQQQGFSEILPAGDVKPLKEKECLEVNSQKSLKEVLQLRLQQRRTREQLVDQGIMPPLKSPAAFHEQIKSLERARTENFLKHKIRSRPDRSELVRMHILEETFAEPSLQATQMKLKRARLADDLNEKIAQRPGPMELVEKNILPVDSSVKEAIIGKGQENYPQALDDFSFDEDSSDALSPDQPASQESQGSAASPGEPKTSDSPSPITPNAATSTQYPPLTSPVPEFLKPPSTIEQHVTRSTAAPTLTTTTVSAAKPGPTLVKQSHPKNPNDKHRSKKCKEPKPRVKKLKYHQYIPPDQKGEKNEPQMDSNYARLLQQQQLFLQLQILSQQQQHYNYQTILPALLKYVKHCLSASSPRQNSNVPSRKPGPLPSSLDDLKVAELKMELKLRGLPVSGTKTDLIERLKTYQDLNNNGVATSTSVTVTTSSGATGSTGEVTVAFPVATLNKPVANTIPSFPPEKPSTGPGSKAVNTENISSPLPISPSPSEQSSLSTDDTSVADTFPEMTMMSPSQFLSTSPLRATTNEDNQNRSSGSISAMEFDVAEKDRKLQEKEKQIEELKRKLEQEQKLVEVLKMQLEVEKRGQQQQSQTFANSAALEQKQFSAAVKDETAPADCSSTSQSVPVASHSLGQAVYTAGQNPVAKKAVVIKQEIPVAKAEPQNAISQFYVSPQRQPQTAVVAQPQALLTTQGTAQLLLPLSIQGPNAATAVQLPVGNIKLQVRAQSQAGIQTPPQIPAPISSSGLVQTAPQMHTPQSKQNTITQHALGQTQQIRKVFPPATSNAVFSYQTAPVSTPSQSFINKTSNSNIHPGGNQVPSVQNGPAAPNKPGSPSQAQPYIVQQPLFNNTVSKTKDPPRYEEAIKQTRNIQPSHREISSAHSQQMDDLFDILIKSGEISLPIKEEPSPISKMRPVTANITTMPVNTVISRPPPQIQMAPPPVSLEPTTSLSISLENQLEALLDGTLPSGNEIPQLTSSNEDRESFSLIEDLQNDLLNHSSILDHSHSPMETSDPQFTTNNSCLSLDLPDTNLDNMEWLDITMPSSSSGLTPLSSAAPSVFSTDFLDPQDLQLHWD</sequence>
<dbReference type="PROSITE" id="PS51073">
    <property type="entry name" value="RPEL"/>
    <property type="match status" value="3"/>
</dbReference>
<feature type="compositionally biased region" description="Low complexity" evidence="8">
    <location>
        <begin position="482"/>
        <end position="499"/>
    </location>
</feature>
<protein>
    <submittedName>
        <fullName evidence="10">MKL2 protein</fullName>
    </submittedName>
</protein>
<dbReference type="PANTHER" id="PTHR22793">
    <property type="entry name" value="MYOCARDIN-RELATED TRANSCRIPTION FACTOR-RELATED"/>
    <property type="match status" value="1"/>
</dbReference>
<evidence type="ECO:0000313" key="11">
    <source>
        <dbReference type="Proteomes" id="UP000523279"/>
    </source>
</evidence>
<keyword evidence="6" id="KW-0539">Nucleus</keyword>
<keyword evidence="3" id="KW-0805">Transcription regulation</keyword>
<dbReference type="AlphaFoldDB" id="A0A7K9K5F7"/>
<feature type="region of interest" description="Disordered" evidence="8">
    <location>
        <begin position="169"/>
        <end position="294"/>
    </location>
</feature>
<feature type="compositionally biased region" description="Basic and acidic residues" evidence="8">
    <location>
        <begin position="275"/>
        <end position="290"/>
    </location>
</feature>
<dbReference type="Gene3D" id="1.10.720.30">
    <property type="entry name" value="SAP domain"/>
    <property type="match status" value="1"/>
</dbReference>
<dbReference type="InterPro" id="IPR003034">
    <property type="entry name" value="SAP_dom"/>
</dbReference>
<feature type="compositionally biased region" description="Low complexity" evidence="8">
    <location>
        <begin position="245"/>
        <end position="261"/>
    </location>
</feature>
<dbReference type="Gene3D" id="6.10.150.10">
    <property type="match status" value="1"/>
</dbReference>
<dbReference type="GO" id="GO:0003713">
    <property type="term" value="F:transcription coactivator activity"/>
    <property type="evidence" value="ECO:0007669"/>
    <property type="project" value="UniProtKB-ARBA"/>
</dbReference>
<dbReference type="InterPro" id="IPR036361">
    <property type="entry name" value="SAP_dom_sf"/>
</dbReference>
<dbReference type="PANTHER" id="PTHR22793:SF5">
    <property type="entry name" value="MYOCARDIN-RELATED TRANSCRIPTION FACTOR B"/>
    <property type="match status" value="1"/>
</dbReference>
<feature type="repeat" description="RPEL" evidence="7">
    <location>
        <begin position="40"/>
        <end position="65"/>
    </location>
</feature>
<feature type="compositionally biased region" description="Polar residues" evidence="8">
    <location>
        <begin position="798"/>
        <end position="826"/>
    </location>
</feature>
<dbReference type="Gene3D" id="6.10.140.2040">
    <property type="match status" value="1"/>
</dbReference>
<dbReference type="PROSITE" id="PS50800">
    <property type="entry name" value="SAP"/>
    <property type="match status" value="1"/>
</dbReference>
<name>A0A7K9K5F7_9PASE</name>
<accession>A0A7K9K5F7</accession>
<evidence type="ECO:0000256" key="3">
    <source>
        <dbReference type="ARBA" id="ARBA00023015"/>
    </source>
</evidence>
<organism evidence="10 11">
    <name type="scientific">Dicaeum eximium</name>
    <dbReference type="NCBI Taxonomy" id="667154"/>
    <lineage>
        <taxon>Eukaryota</taxon>
        <taxon>Metazoa</taxon>
        <taxon>Chordata</taxon>
        <taxon>Craniata</taxon>
        <taxon>Vertebrata</taxon>
        <taxon>Euteleostomi</taxon>
        <taxon>Archelosauria</taxon>
        <taxon>Archosauria</taxon>
        <taxon>Dinosauria</taxon>
        <taxon>Saurischia</taxon>
        <taxon>Theropoda</taxon>
        <taxon>Coelurosauria</taxon>
        <taxon>Aves</taxon>
        <taxon>Neognathae</taxon>
        <taxon>Neoaves</taxon>
        <taxon>Telluraves</taxon>
        <taxon>Australaves</taxon>
        <taxon>Passeriformes</taxon>
        <taxon>Passeroidea</taxon>
        <taxon>Dicaeidae</taxon>
        <taxon>Dicaeum</taxon>
    </lineage>
</organism>
<dbReference type="Proteomes" id="UP000523279">
    <property type="component" value="Unassembled WGS sequence"/>
</dbReference>
<keyword evidence="2" id="KW-0677">Repeat</keyword>
<dbReference type="GO" id="GO:0005634">
    <property type="term" value="C:nucleus"/>
    <property type="evidence" value="ECO:0007669"/>
    <property type="project" value="UniProtKB-SubCell"/>
</dbReference>
<evidence type="ECO:0000256" key="7">
    <source>
        <dbReference type="PROSITE-ProRule" id="PRU00401"/>
    </source>
</evidence>
<feature type="compositionally biased region" description="Polar residues" evidence="8">
    <location>
        <begin position="207"/>
        <end position="225"/>
    </location>
</feature>
<feature type="repeat" description="RPEL" evidence="7">
    <location>
        <begin position="84"/>
        <end position="109"/>
    </location>
</feature>
<evidence type="ECO:0000256" key="8">
    <source>
        <dbReference type="SAM" id="MobiDB-lite"/>
    </source>
</evidence>
<reference evidence="10 11" key="1">
    <citation type="submission" date="2019-09" db="EMBL/GenBank/DDBJ databases">
        <title>Bird 10,000 Genomes (B10K) Project - Family phase.</title>
        <authorList>
            <person name="Zhang G."/>
        </authorList>
    </citation>
    <scope>NUCLEOTIDE SEQUENCE [LARGE SCALE GENOMIC DNA]</scope>
    <source>
        <strain evidence="10">B10K-DU-001-34</strain>
        <tissue evidence="10">Muscle</tissue>
    </source>
</reference>
<dbReference type="GO" id="GO:0051145">
    <property type="term" value="P:smooth muscle cell differentiation"/>
    <property type="evidence" value="ECO:0007669"/>
    <property type="project" value="TreeGrafter"/>
</dbReference>
<dbReference type="SMART" id="SM00707">
    <property type="entry name" value="RPEL"/>
    <property type="match status" value="3"/>
</dbReference>
<feature type="domain" description="SAP" evidence="9">
    <location>
        <begin position="381"/>
        <end position="415"/>
    </location>
</feature>
<dbReference type="SMART" id="SM00513">
    <property type="entry name" value="SAP"/>
    <property type="match status" value="1"/>
</dbReference>
<feature type="non-terminal residue" evidence="10">
    <location>
        <position position="1078"/>
    </location>
</feature>
<dbReference type="InterPro" id="IPR004018">
    <property type="entry name" value="RPEL_repeat"/>
</dbReference>
<feature type="region of interest" description="Disordered" evidence="8">
    <location>
        <begin position="798"/>
        <end position="841"/>
    </location>
</feature>
<feature type="compositionally biased region" description="Polar residues" evidence="8">
    <location>
        <begin position="188"/>
        <end position="198"/>
    </location>
</feature>
<evidence type="ECO:0000256" key="6">
    <source>
        <dbReference type="ARBA" id="ARBA00023242"/>
    </source>
</evidence>
<evidence type="ECO:0000259" key="9">
    <source>
        <dbReference type="PROSITE" id="PS50800"/>
    </source>
</evidence>
<keyword evidence="11" id="KW-1185">Reference proteome</keyword>
<feature type="region of interest" description="Disordered" evidence="8">
    <location>
        <begin position="516"/>
        <end position="546"/>
    </location>
</feature>
<proteinExistence type="predicted"/>
<keyword evidence="4" id="KW-0175">Coiled coil</keyword>
<dbReference type="GO" id="GO:0045944">
    <property type="term" value="P:positive regulation of transcription by RNA polymerase II"/>
    <property type="evidence" value="ECO:0007669"/>
    <property type="project" value="TreeGrafter"/>
</dbReference>
<evidence type="ECO:0000313" key="10">
    <source>
        <dbReference type="EMBL" id="NXH45422.1"/>
    </source>
</evidence>
<evidence type="ECO:0000256" key="5">
    <source>
        <dbReference type="ARBA" id="ARBA00023163"/>
    </source>
</evidence>
<dbReference type="Pfam" id="PF02755">
    <property type="entry name" value="RPEL"/>
    <property type="match status" value="2"/>
</dbReference>
<evidence type="ECO:0000256" key="4">
    <source>
        <dbReference type="ARBA" id="ARBA00023054"/>
    </source>
</evidence>